<proteinExistence type="predicted"/>
<feature type="compositionally biased region" description="Basic and acidic residues" evidence="1">
    <location>
        <begin position="721"/>
        <end position="740"/>
    </location>
</feature>
<feature type="region of interest" description="Disordered" evidence="1">
    <location>
        <begin position="276"/>
        <end position="300"/>
    </location>
</feature>
<dbReference type="PANTHER" id="PTHR43254:SF3">
    <property type="entry name" value="C-TERMINAL BINDING PROTEIN AN"/>
    <property type="match status" value="1"/>
</dbReference>
<dbReference type="SUPFAM" id="SSF51735">
    <property type="entry name" value="NAD(P)-binding Rossmann-fold domains"/>
    <property type="match status" value="1"/>
</dbReference>
<feature type="domain" description="D-isomer specific 2-hydroxyacid dehydrogenase NAD-binding" evidence="2">
    <location>
        <begin position="408"/>
        <end position="591"/>
    </location>
</feature>
<accession>A0A5N6QLB7</accession>
<feature type="compositionally biased region" description="Low complexity" evidence="1">
    <location>
        <begin position="773"/>
        <end position="782"/>
    </location>
</feature>
<dbReference type="InterPro" id="IPR045015">
    <property type="entry name" value="AN-like"/>
</dbReference>
<name>A0A5N6QLB7_9ROSI</name>
<dbReference type="PANTHER" id="PTHR43254">
    <property type="entry name" value="C-TERMINAL BINDING PROTEIN AN-RELATED"/>
    <property type="match status" value="1"/>
</dbReference>
<reference evidence="3 4" key="1">
    <citation type="submission" date="2019-06" db="EMBL/GenBank/DDBJ databases">
        <title>A chromosomal-level reference genome of Carpinus fangiana (Coryloideae, Betulaceae).</title>
        <authorList>
            <person name="Yang X."/>
            <person name="Wang Z."/>
            <person name="Zhang L."/>
            <person name="Hao G."/>
            <person name="Liu J."/>
            <person name="Yang Y."/>
        </authorList>
    </citation>
    <scope>NUCLEOTIDE SEQUENCE [LARGE SCALE GENOMIC DNA]</scope>
    <source>
        <strain evidence="3">Cfa_2016G</strain>
        <tissue evidence="3">Leaf</tissue>
    </source>
</reference>
<evidence type="ECO:0000313" key="3">
    <source>
        <dbReference type="EMBL" id="KAE7999449.1"/>
    </source>
</evidence>
<protein>
    <recommendedName>
        <fullName evidence="2">D-isomer specific 2-hydroxyacid dehydrogenase NAD-binding domain-containing protein</fullName>
    </recommendedName>
</protein>
<evidence type="ECO:0000259" key="2">
    <source>
        <dbReference type="Pfam" id="PF02826"/>
    </source>
</evidence>
<gene>
    <name evidence="3" type="ORF">FH972_003879</name>
</gene>
<evidence type="ECO:0000256" key="1">
    <source>
        <dbReference type="SAM" id="MobiDB-lite"/>
    </source>
</evidence>
<dbReference type="OrthoDB" id="9991913at2759"/>
<dbReference type="InterPro" id="IPR036291">
    <property type="entry name" value="NAD(P)-bd_dom_sf"/>
</dbReference>
<sequence length="925" mass="101901">MEQLDKEPSMAISNSYGFSNGPYLNHSAWFEIRLFYVRIAPCVIESVPSQLTLHHLRPEIGILLEINNSRIPASESASLTLRRDRVDKDSSEVTYVSTDSVRVTGGVEFEVHENQDLILCGSMERMETNWGKGCSGLDNDARTGWSMDCYMAASIGSGSSAFFQPKLGVSAPSFEVYIAGCCSGVPVILTKTIQMSPRRKPVRHAVLDAIPEDEEVHRIGNGLVRHRKMQITESEADDYESDGKLGHGFYPEDMYSASKGKYVYVGALRTKLGRERDLKKSQGHRLEKESSAAMSHRNNPAPPLPLVVTLNCIEDCALEQDSLAGVAAVEHVPLGRLAEGKIESAAAVLLHSLAYLPRAAQRRLRPYQLILCLGSADRSVDSALAADLGLRLVHVDASRAEEIADTVMALFLGLLRRTHLLSRQTLSASGWLGSVQPLCRGMRRCRGLVLGIVGRSASARSLATRSLAFKMSVLYFDVHEGKGKVSRSSITFPTAARRMDTLNDLLAASDLVSLHCALTNETVQIINAECLQHIKPGAFIVNTGSSQLLDDCVVKQLLIDGTLAGCALDGAEGPQWMEAWVKEMPNVLILPRSADYSEEVWMEIREKTISMLQTFFFDGVVPKNAFSDEEEEESEIGDENEQSDKQDKESVLQGSVGEQLTDDVLVSPESSQKKGTNKSKESPIPHQVSGLSQSTVTRSEGRRSRSGKKAKKRHTRQKSQPKSDDPSILEKENPLLREDDTAMSGTDQALSSSSRFASPEESRNRKTTVESMQESTSGQLSKSSKKLSGKSDELLKDGYVVALYARDRPALHVSRQRVKGGGWFLDTMSNVTKRDPAAQFLVAFRSKDTIGLRSFSAGGKLLQINRRMEFVFASHSFDVWESWMLEGPLDECRLVNCRNPSAVLDVRIEVLAALGEDDGVTRWLD</sequence>
<evidence type="ECO:0000313" key="4">
    <source>
        <dbReference type="Proteomes" id="UP000327013"/>
    </source>
</evidence>
<dbReference type="GO" id="GO:0000226">
    <property type="term" value="P:microtubule cytoskeleton organization"/>
    <property type="evidence" value="ECO:0007669"/>
    <property type="project" value="InterPro"/>
</dbReference>
<dbReference type="Pfam" id="PF02826">
    <property type="entry name" value="2-Hacid_dh_C"/>
    <property type="match status" value="1"/>
</dbReference>
<feature type="compositionally biased region" description="Basic and acidic residues" evidence="1">
    <location>
        <begin position="276"/>
        <end position="290"/>
    </location>
</feature>
<feature type="region of interest" description="Disordered" evidence="1">
    <location>
        <begin position="626"/>
        <end position="789"/>
    </location>
</feature>
<dbReference type="Proteomes" id="UP000327013">
    <property type="component" value="Chromosome 1"/>
</dbReference>
<dbReference type="AlphaFoldDB" id="A0A5N6QLB7"/>
<dbReference type="Gene3D" id="3.40.50.720">
    <property type="entry name" value="NAD(P)-binding Rossmann-like Domain"/>
    <property type="match status" value="2"/>
</dbReference>
<feature type="compositionally biased region" description="Basic and acidic residues" evidence="1">
    <location>
        <begin position="758"/>
        <end position="768"/>
    </location>
</feature>
<dbReference type="InterPro" id="IPR006140">
    <property type="entry name" value="D-isomer_DH_NAD-bd"/>
</dbReference>
<dbReference type="EMBL" id="CM017321">
    <property type="protein sequence ID" value="KAE7999449.1"/>
    <property type="molecule type" value="Genomic_DNA"/>
</dbReference>
<organism evidence="3 4">
    <name type="scientific">Carpinus fangiana</name>
    <dbReference type="NCBI Taxonomy" id="176857"/>
    <lineage>
        <taxon>Eukaryota</taxon>
        <taxon>Viridiplantae</taxon>
        <taxon>Streptophyta</taxon>
        <taxon>Embryophyta</taxon>
        <taxon>Tracheophyta</taxon>
        <taxon>Spermatophyta</taxon>
        <taxon>Magnoliopsida</taxon>
        <taxon>eudicotyledons</taxon>
        <taxon>Gunneridae</taxon>
        <taxon>Pentapetalae</taxon>
        <taxon>rosids</taxon>
        <taxon>fabids</taxon>
        <taxon>Fagales</taxon>
        <taxon>Betulaceae</taxon>
        <taxon>Carpinus</taxon>
    </lineage>
</organism>
<dbReference type="GO" id="GO:0051287">
    <property type="term" value="F:NAD binding"/>
    <property type="evidence" value="ECO:0007669"/>
    <property type="project" value="InterPro"/>
</dbReference>
<feature type="compositionally biased region" description="Acidic residues" evidence="1">
    <location>
        <begin position="627"/>
        <end position="641"/>
    </location>
</feature>
<feature type="compositionally biased region" description="Basic residues" evidence="1">
    <location>
        <begin position="704"/>
        <end position="719"/>
    </location>
</feature>
<keyword evidence="4" id="KW-1185">Reference proteome</keyword>